<evidence type="ECO:0000313" key="2">
    <source>
        <dbReference type="EMBL" id="PJZ53448.1"/>
    </source>
</evidence>
<sequence length="430" mass="50282">MNILFLILLFFPVVCYPILVLTLPVSQSLHHSAIVPLVSALIVFFLKFFKIFELEFPVSKRSSPSKIYSVCILFLLGFSIYFFQLRTSIEPLGMWDAWAMWSPKTKYLVSQFFAGEKIDLDLREWPHPDYPLGYPLFASFFGILSGKWSPIIQVYASFYFYFLGFYFFIRMRRSLWISALVLLIYCTFFKWIMLSTDLCADLPLSVYFSFCFYFLIERIGIDRLKFRTQRVAFGFFFGALSFWKNEGFVLALVLFAAFSIQLYEIEGKNCYRKLSFFALGFLSAVCFVLFQKLNSPSALPNDFIQNEDVLSSILKLGTRLTSIDRWNIVMAEKIRFQLRLAHGFYILIFAYSFIFGKKEVRFGVILLLLLSLLYDLFFVITNADLQWHLETAYDRIHFHFFLPSLICLSLASEDEGKMTENPPKFQNEAV</sequence>
<name>A0A2M9YPI5_9LEPT</name>
<accession>A0A2M9YPI5</accession>
<reference evidence="4 5" key="1">
    <citation type="submission" date="2017-07" db="EMBL/GenBank/DDBJ databases">
        <title>Leptospira spp. isolated from tropical soils.</title>
        <authorList>
            <person name="Thibeaux R."/>
            <person name="Iraola G."/>
            <person name="Ferres I."/>
            <person name="Bierque E."/>
            <person name="Girault D."/>
            <person name="Soupe-Gilbert M.-E."/>
            <person name="Picardeau M."/>
            <person name="Goarant C."/>
        </authorList>
    </citation>
    <scope>NUCLEOTIDE SEQUENCE [LARGE SCALE GENOMIC DNA]</scope>
    <source>
        <strain evidence="2 5">FH2-B-C1</strain>
        <strain evidence="3 4">FH2-B-D1</strain>
    </source>
</reference>
<comment type="caution">
    <text evidence="2">The sequence shown here is derived from an EMBL/GenBank/DDBJ whole genome shotgun (WGS) entry which is preliminary data.</text>
</comment>
<gene>
    <name evidence="3" type="ORF">CH376_05035</name>
    <name evidence="2" type="ORF">CH380_09675</name>
</gene>
<feature type="transmembrane region" description="Helical" evidence="1">
    <location>
        <begin position="360"/>
        <end position="380"/>
    </location>
</feature>
<feature type="transmembrane region" description="Helical" evidence="1">
    <location>
        <begin position="25"/>
        <end position="46"/>
    </location>
</feature>
<dbReference type="AlphaFoldDB" id="A0A2M9YPI5"/>
<feature type="transmembrane region" description="Helical" evidence="1">
    <location>
        <begin position="148"/>
        <end position="168"/>
    </location>
</feature>
<feature type="transmembrane region" description="Helical" evidence="1">
    <location>
        <begin position="175"/>
        <end position="192"/>
    </location>
</feature>
<evidence type="ECO:0008006" key="6">
    <source>
        <dbReference type="Google" id="ProtNLM"/>
    </source>
</evidence>
<feature type="transmembrane region" description="Helical" evidence="1">
    <location>
        <begin position="67"/>
        <end position="85"/>
    </location>
</feature>
<keyword evidence="1" id="KW-1133">Transmembrane helix</keyword>
<keyword evidence="1" id="KW-0812">Transmembrane</keyword>
<evidence type="ECO:0000313" key="5">
    <source>
        <dbReference type="Proteomes" id="UP000232188"/>
    </source>
</evidence>
<keyword evidence="4" id="KW-1185">Reference proteome</keyword>
<feature type="transmembrane region" description="Helical" evidence="1">
    <location>
        <begin position="274"/>
        <end position="290"/>
    </location>
</feature>
<dbReference type="EMBL" id="NPDU01000009">
    <property type="protein sequence ID" value="PJZ63033.1"/>
    <property type="molecule type" value="Genomic_DNA"/>
</dbReference>
<protein>
    <recommendedName>
        <fullName evidence="6">Glycosyltransferase RgtA/B/C/D-like domain-containing protein</fullName>
    </recommendedName>
</protein>
<evidence type="ECO:0000313" key="4">
    <source>
        <dbReference type="Proteomes" id="UP000232149"/>
    </source>
</evidence>
<proteinExistence type="predicted"/>
<feature type="transmembrane region" description="Helical" evidence="1">
    <location>
        <begin position="336"/>
        <end position="354"/>
    </location>
</feature>
<dbReference type="Proteomes" id="UP000232188">
    <property type="component" value="Unassembled WGS sequence"/>
</dbReference>
<evidence type="ECO:0000256" key="1">
    <source>
        <dbReference type="SAM" id="Phobius"/>
    </source>
</evidence>
<evidence type="ECO:0000313" key="3">
    <source>
        <dbReference type="EMBL" id="PJZ63033.1"/>
    </source>
</evidence>
<keyword evidence="1" id="KW-0472">Membrane</keyword>
<feature type="transmembrane region" description="Helical" evidence="1">
    <location>
        <begin position="204"/>
        <end position="221"/>
    </location>
</feature>
<dbReference type="EMBL" id="NPDV01000007">
    <property type="protein sequence ID" value="PJZ53448.1"/>
    <property type="molecule type" value="Genomic_DNA"/>
</dbReference>
<dbReference type="Proteomes" id="UP000232149">
    <property type="component" value="Unassembled WGS sequence"/>
</dbReference>
<organism evidence="2 5">
    <name type="scientific">Leptospira adleri</name>
    <dbReference type="NCBI Taxonomy" id="2023186"/>
    <lineage>
        <taxon>Bacteria</taxon>
        <taxon>Pseudomonadati</taxon>
        <taxon>Spirochaetota</taxon>
        <taxon>Spirochaetia</taxon>
        <taxon>Leptospirales</taxon>
        <taxon>Leptospiraceae</taxon>
        <taxon>Leptospira</taxon>
    </lineage>
</organism>